<organism evidence="2 3">
    <name type="scientific">Haemonchus contortus</name>
    <name type="common">Barber pole worm</name>
    <dbReference type="NCBI Taxonomy" id="6289"/>
    <lineage>
        <taxon>Eukaryota</taxon>
        <taxon>Metazoa</taxon>
        <taxon>Ecdysozoa</taxon>
        <taxon>Nematoda</taxon>
        <taxon>Chromadorea</taxon>
        <taxon>Rhabditida</taxon>
        <taxon>Rhabditina</taxon>
        <taxon>Rhabditomorpha</taxon>
        <taxon>Strongyloidea</taxon>
        <taxon>Trichostrongylidae</taxon>
        <taxon>Haemonchus</taxon>
    </lineage>
</organism>
<evidence type="ECO:0000256" key="1">
    <source>
        <dbReference type="SAM" id="MobiDB-lite"/>
    </source>
</evidence>
<sequence length="114" mass="12171">MDTSQIDARERLLLDDVVAPDPIASMKASTLVGTVKEIAHKSAPQAPQPGAPSTSAASNPATIEQLNRADFDNTEYHATFDLIAAAQARKEERALDEAEGISLDTDDNTIQAPR</sequence>
<dbReference type="OrthoDB" id="5900644at2759"/>
<accession>A0A7I4YGI5</accession>
<feature type="region of interest" description="Disordered" evidence="1">
    <location>
        <begin position="40"/>
        <end position="62"/>
    </location>
</feature>
<dbReference type="WBParaSite" id="HCON_00090550-00001">
    <property type="protein sequence ID" value="HCON_00090550-00001"/>
    <property type="gene ID" value="HCON_00090550"/>
</dbReference>
<reference evidence="3" key="1">
    <citation type="submission" date="2020-12" db="UniProtKB">
        <authorList>
            <consortium name="WormBaseParasite"/>
        </authorList>
    </citation>
    <scope>IDENTIFICATION</scope>
    <source>
        <strain evidence="3">MHco3</strain>
    </source>
</reference>
<dbReference type="Proteomes" id="UP000025227">
    <property type="component" value="Unplaced"/>
</dbReference>
<name>A0A7I4YGI5_HAECO</name>
<dbReference type="AlphaFoldDB" id="A0A7I4YGI5"/>
<feature type="compositionally biased region" description="Low complexity" evidence="1">
    <location>
        <begin position="51"/>
        <end position="62"/>
    </location>
</feature>
<keyword evidence="2" id="KW-1185">Reference proteome</keyword>
<evidence type="ECO:0000313" key="2">
    <source>
        <dbReference type="Proteomes" id="UP000025227"/>
    </source>
</evidence>
<feature type="region of interest" description="Disordered" evidence="1">
    <location>
        <begin position="93"/>
        <end position="114"/>
    </location>
</feature>
<protein>
    <submittedName>
        <fullName evidence="3">Uncharacterized protein</fullName>
    </submittedName>
</protein>
<proteinExistence type="predicted"/>
<evidence type="ECO:0000313" key="3">
    <source>
        <dbReference type="WBParaSite" id="HCON_00090550-00001"/>
    </source>
</evidence>